<dbReference type="SMART" id="SM00283">
    <property type="entry name" value="MA"/>
    <property type="match status" value="1"/>
</dbReference>
<keyword evidence="4 6" id="KW-0807">Transducer</keyword>
<accession>A0A1H9YXF9</accession>
<keyword evidence="3" id="KW-0145">Chemotaxis</keyword>
<dbReference type="GO" id="GO:0004888">
    <property type="term" value="F:transmembrane signaling receptor activity"/>
    <property type="evidence" value="ECO:0007669"/>
    <property type="project" value="InterPro"/>
</dbReference>
<evidence type="ECO:0000256" key="3">
    <source>
        <dbReference type="ARBA" id="ARBA00022500"/>
    </source>
</evidence>
<feature type="transmembrane region" description="Helical" evidence="7">
    <location>
        <begin position="194"/>
        <end position="215"/>
    </location>
</feature>
<dbReference type="EMBL" id="FOHV01000002">
    <property type="protein sequence ID" value="SES73934.1"/>
    <property type="molecule type" value="Genomic_DNA"/>
</dbReference>
<name>A0A1H9YXF9_9GAMM</name>
<dbReference type="InterPro" id="IPR004090">
    <property type="entry name" value="Chemotax_Me-accpt_rcpt"/>
</dbReference>
<dbReference type="OrthoDB" id="9765776at2"/>
<keyword evidence="10" id="KW-1185">Reference proteome</keyword>
<dbReference type="PANTHER" id="PTHR43531:SF14">
    <property type="entry name" value="METHYL-ACCEPTING CHEMOTAXIS PROTEIN I-RELATED"/>
    <property type="match status" value="1"/>
</dbReference>
<evidence type="ECO:0000256" key="7">
    <source>
        <dbReference type="SAM" id="Phobius"/>
    </source>
</evidence>
<dbReference type="CDD" id="cd11386">
    <property type="entry name" value="MCP_signal"/>
    <property type="match status" value="1"/>
</dbReference>
<evidence type="ECO:0000313" key="10">
    <source>
        <dbReference type="Proteomes" id="UP000242642"/>
    </source>
</evidence>
<keyword evidence="7" id="KW-1133">Transmembrane helix</keyword>
<comment type="subcellular location">
    <subcellularLocation>
        <location evidence="1">Membrane</location>
    </subcellularLocation>
</comment>
<dbReference type="PROSITE" id="PS50111">
    <property type="entry name" value="CHEMOTAXIS_TRANSDUC_2"/>
    <property type="match status" value="1"/>
</dbReference>
<dbReference type="PRINTS" id="PR00260">
    <property type="entry name" value="CHEMTRNSDUCR"/>
</dbReference>
<reference evidence="10" key="1">
    <citation type="submission" date="2016-10" db="EMBL/GenBank/DDBJ databases">
        <authorList>
            <person name="Varghese N."/>
            <person name="Submissions S."/>
        </authorList>
    </citation>
    <scope>NUCLEOTIDE SEQUENCE [LARGE SCALE GENOMIC DNA]</scope>
    <source>
        <strain evidence="10">DSM 18579</strain>
    </source>
</reference>
<dbReference type="InterPro" id="IPR051310">
    <property type="entry name" value="MCP_chemotaxis"/>
</dbReference>
<feature type="domain" description="Methyl-accepting transducer" evidence="8">
    <location>
        <begin position="277"/>
        <end position="506"/>
    </location>
</feature>
<evidence type="ECO:0000259" key="8">
    <source>
        <dbReference type="PROSITE" id="PS50111"/>
    </source>
</evidence>
<gene>
    <name evidence="9" type="ORF">SAMN02583745_00407</name>
</gene>
<dbReference type="InterPro" id="IPR004089">
    <property type="entry name" value="MCPsignal_dom"/>
</dbReference>
<evidence type="ECO:0000256" key="4">
    <source>
        <dbReference type="ARBA" id="ARBA00023224"/>
    </source>
</evidence>
<evidence type="ECO:0000256" key="2">
    <source>
        <dbReference type="ARBA" id="ARBA00022481"/>
    </source>
</evidence>
<evidence type="ECO:0000256" key="6">
    <source>
        <dbReference type="PROSITE-ProRule" id="PRU00284"/>
    </source>
</evidence>
<dbReference type="Gene3D" id="1.10.287.950">
    <property type="entry name" value="Methyl-accepting chemotaxis protein"/>
    <property type="match status" value="1"/>
</dbReference>
<sequence>MKLSQKFLMLFIIIILGFLAYGAWSFKVINDSRMDGPIFDELKQLQDLKADSMPPTIYAIGAYVAANKIYQAQTLDELNAQKQIFEQNQSDYMRDHKKWQQKESDRTVLMTLIEGGIHSNALAFFETTFSELIPTVQKDIENNLRVSPERDKAYQKLDKAFFEHKKSVDELIIVIDKLFENDAKVASIEIQRSLIVLVCVFIFFLIVIALTILLITRKLMAQFGGDPAYVSSIVEQIAAGKLNVNIKINSNHPNSLLARMRMMRDNLQHIVLQIRQSSDAIYSAVSQINAGNQDLSRRTEDEVSSLEQTSVSMTELTQTVKANAETAANADDLTQGAVTMVDQGSKAMVNMIQTVNSMGESAAKINDITSLIEGIAFQTNILALNAAVEAARAGEQGKGFAVVANEVRTLAQRSSSAAQEIQSLIDSSVSMSKESIQRAAEVDEVMDKIKVSINDVSILINQIAIASNEQTEGISQVNIAIARIDTTTQQNATLVEQAAHATLHLEEQSALLERAIGQFELDSMISQQHDSDVFDLNNRH</sequence>
<evidence type="ECO:0000256" key="5">
    <source>
        <dbReference type="ARBA" id="ARBA00029447"/>
    </source>
</evidence>
<dbReference type="AlphaFoldDB" id="A0A1H9YXF9"/>
<evidence type="ECO:0000313" key="9">
    <source>
        <dbReference type="EMBL" id="SES73934.1"/>
    </source>
</evidence>
<evidence type="ECO:0000256" key="1">
    <source>
        <dbReference type="ARBA" id="ARBA00004370"/>
    </source>
</evidence>
<dbReference type="GO" id="GO:0006935">
    <property type="term" value="P:chemotaxis"/>
    <property type="evidence" value="ECO:0007669"/>
    <property type="project" value="UniProtKB-KW"/>
</dbReference>
<dbReference type="Proteomes" id="UP000242642">
    <property type="component" value="Unassembled WGS sequence"/>
</dbReference>
<organism evidence="9 10">
    <name type="scientific">Thorsellia anophelis DSM 18579</name>
    <dbReference type="NCBI Taxonomy" id="1123402"/>
    <lineage>
        <taxon>Bacteria</taxon>
        <taxon>Pseudomonadati</taxon>
        <taxon>Pseudomonadota</taxon>
        <taxon>Gammaproteobacteria</taxon>
        <taxon>Enterobacterales</taxon>
        <taxon>Thorselliaceae</taxon>
        <taxon>Thorsellia</taxon>
    </lineage>
</organism>
<protein>
    <submittedName>
        <fullName evidence="9">Methyl-accepting chemotaxis protein</fullName>
    </submittedName>
</protein>
<dbReference type="SUPFAM" id="SSF58104">
    <property type="entry name" value="Methyl-accepting chemotaxis protein (MCP) signaling domain"/>
    <property type="match status" value="1"/>
</dbReference>
<dbReference type="FunFam" id="1.10.287.950:FF:000001">
    <property type="entry name" value="Methyl-accepting chemotaxis sensory transducer"/>
    <property type="match status" value="1"/>
</dbReference>
<keyword evidence="7" id="KW-0472">Membrane</keyword>
<keyword evidence="2" id="KW-0488">Methylation</keyword>
<dbReference type="Pfam" id="PF00015">
    <property type="entry name" value="MCPsignal"/>
    <property type="match status" value="1"/>
</dbReference>
<keyword evidence="7" id="KW-0812">Transmembrane</keyword>
<dbReference type="PANTHER" id="PTHR43531">
    <property type="entry name" value="PROTEIN ICFG"/>
    <property type="match status" value="1"/>
</dbReference>
<comment type="similarity">
    <text evidence="5">Belongs to the methyl-accepting chemotaxis (MCP) protein family.</text>
</comment>
<proteinExistence type="inferred from homology"/>
<dbReference type="STRING" id="1123402.SAMN02583745_00407"/>
<dbReference type="GO" id="GO:0005886">
    <property type="term" value="C:plasma membrane"/>
    <property type="evidence" value="ECO:0007669"/>
    <property type="project" value="TreeGrafter"/>
</dbReference>
<dbReference type="GO" id="GO:0007165">
    <property type="term" value="P:signal transduction"/>
    <property type="evidence" value="ECO:0007669"/>
    <property type="project" value="UniProtKB-KW"/>
</dbReference>